<evidence type="ECO:0000313" key="2">
    <source>
        <dbReference type="EMBL" id="GJJ08181.1"/>
    </source>
</evidence>
<feature type="domain" description="Carboxylesterase type B" evidence="1">
    <location>
        <begin position="300"/>
        <end position="631"/>
    </location>
</feature>
<dbReference type="Proteomes" id="UP001050691">
    <property type="component" value="Unassembled WGS sequence"/>
</dbReference>
<dbReference type="Pfam" id="PF00135">
    <property type="entry name" value="COesterase"/>
    <property type="match status" value="2"/>
</dbReference>
<proteinExistence type="predicted"/>
<reference evidence="2" key="1">
    <citation type="submission" date="2021-10" db="EMBL/GenBank/DDBJ databases">
        <title>De novo Genome Assembly of Clathrus columnatus (Basidiomycota, Fungi) Using Illumina and Nanopore Sequence Data.</title>
        <authorList>
            <person name="Ogiso-Tanaka E."/>
            <person name="Itagaki H."/>
            <person name="Hosoya T."/>
            <person name="Hosaka K."/>
        </authorList>
    </citation>
    <scope>NUCLEOTIDE SEQUENCE</scope>
    <source>
        <strain evidence="2">MO-923</strain>
    </source>
</reference>
<dbReference type="InterPro" id="IPR029058">
    <property type="entry name" value="AB_hydrolase_fold"/>
</dbReference>
<evidence type="ECO:0000313" key="3">
    <source>
        <dbReference type="Proteomes" id="UP001050691"/>
    </source>
</evidence>
<organism evidence="2 3">
    <name type="scientific">Clathrus columnatus</name>
    <dbReference type="NCBI Taxonomy" id="1419009"/>
    <lineage>
        <taxon>Eukaryota</taxon>
        <taxon>Fungi</taxon>
        <taxon>Dikarya</taxon>
        <taxon>Basidiomycota</taxon>
        <taxon>Agaricomycotina</taxon>
        <taxon>Agaricomycetes</taxon>
        <taxon>Phallomycetidae</taxon>
        <taxon>Phallales</taxon>
        <taxon>Clathraceae</taxon>
        <taxon>Clathrus</taxon>
    </lineage>
</organism>
<dbReference type="InterPro" id="IPR002018">
    <property type="entry name" value="CarbesteraseB"/>
</dbReference>
<dbReference type="PANTHER" id="PTHR11559">
    <property type="entry name" value="CARBOXYLESTERASE"/>
    <property type="match status" value="1"/>
</dbReference>
<sequence>MKHILISTCQLNDGTIFSQSVLGLPKMNASAEQARFDEFVAQNLPADLIFSQTLLSGLNDLFPANDSSLGGRFNTGDSLYDRSEAWFTDQMYLSPRRYFFQHAASLQTLYGYLFDEFYPGGNPDLGVYHGSELLLIFGGTPSSEESLATAFTDAYINFVVDLNPGAFWPRYDITNQLVLQWMKDNITTIADEGMLCLDYYSPNSLMRPFWISIFFSLTLTPSWTVLSAGSLPPNALDIKTSIGTFRGIANQTDNLEIWRGIPFAQPPVGKLRFKAPVSITTPFKGIQDASQFGAACPQPSAGGGSVEAQVVFPAQAPLFRAAITDSSAGPFHSSPLAAQYEQPGMPYSQLIDLVGCPSGPESLECLRDAPFEEVLNATNHLISITLNSQLWYPAVGPPGSFATERASVKIASGNFQHVPMIMGTNACCFNPKQNNETRTNHCLLCQLNDGTVFSQSVLGLPKMNASAEQARFDEFMIQNIPSDITLSQTLLSELNDLFPANDTSLGGRFNTGDSLYDRSEAWFTDQMYLSPRRYFFQHAASLQPLYGYLFNEFYSGGNPDLGVYHGSELLLIFGGTPSSEESLATAFTDAYINFVVDLNPGAFWTRYDITNQLVLQWMKDNITTIADDFNKETIDFLNTASVLAAFEK</sequence>
<name>A0AAV5A6J7_9AGAM</name>
<dbReference type="AlphaFoldDB" id="A0AAV5A6J7"/>
<protein>
    <recommendedName>
        <fullName evidence="1">Carboxylesterase type B domain-containing protein</fullName>
    </recommendedName>
</protein>
<dbReference type="InterPro" id="IPR050309">
    <property type="entry name" value="Type-B_Carboxylest/Lipase"/>
</dbReference>
<dbReference type="EMBL" id="BPWL01000003">
    <property type="protein sequence ID" value="GJJ08181.1"/>
    <property type="molecule type" value="Genomic_DNA"/>
</dbReference>
<comment type="caution">
    <text evidence="2">The sequence shown here is derived from an EMBL/GenBank/DDBJ whole genome shotgun (WGS) entry which is preliminary data.</text>
</comment>
<gene>
    <name evidence="2" type="ORF">Clacol_002389</name>
</gene>
<keyword evidence="3" id="KW-1185">Reference proteome</keyword>
<evidence type="ECO:0000259" key="1">
    <source>
        <dbReference type="Pfam" id="PF00135"/>
    </source>
</evidence>
<accession>A0AAV5A6J7</accession>
<dbReference type="SUPFAM" id="SSF53474">
    <property type="entry name" value="alpha/beta-Hydrolases"/>
    <property type="match status" value="3"/>
</dbReference>
<feature type="domain" description="Carboxylesterase type B" evidence="1">
    <location>
        <begin position="238"/>
        <end position="299"/>
    </location>
</feature>
<dbReference type="Gene3D" id="3.40.50.1820">
    <property type="entry name" value="alpha/beta hydrolase"/>
    <property type="match status" value="3"/>
</dbReference>